<comment type="caution">
    <text evidence="3">The sequence shown here is derived from an EMBL/GenBank/DDBJ whole genome shotgun (WGS) entry which is preliminary data.</text>
</comment>
<proteinExistence type="predicted"/>
<feature type="region of interest" description="Disordered" evidence="2">
    <location>
        <begin position="90"/>
        <end position="220"/>
    </location>
</feature>
<dbReference type="Proteomes" id="UP000077202">
    <property type="component" value="Unassembled WGS sequence"/>
</dbReference>
<protein>
    <submittedName>
        <fullName evidence="3">Uncharacterized protein</fullName>
    </submittedName>
</protein>
<keyword evidence="4" id="KW-1185">Reference proteome</keyword>
<reference evidence="3" key="1">
    <citation type="submission" date="2016-03" db="EMBL/GenBank/DDBJ databases">
        <title>Mechanisms controlling the formation of the plant cell surface in tip-growing cells are functionally conserved among land plants.</title>
        <authorList>
            <person name="Honkanen S."/>
            <person name="Jones V.A."/>
            <person name="Morieri G."/>
            <person name="Champion C."/>
            <person name="Hetherington A.J."/>
            <person name="Kelly S."/>
            <person name="Saint-Marcoux D."/>
            <person name="Proust H."/>
            <person name="Prescott H."/>
            <person name="Dolan L."/>
        </authorList>
    </citation>
    <scope>NUCLEOTIDE SEQUENCE [LARGE SCALE GENOMIC DNA]</scope>
    <source>
        <tissue evidence="3">Whole gametophyte</tissue>
    </source>
</reference>
<sequence>MGKSAIMRMIPLRVPQIRLRAFQDELQAVKLNFLMWGWNWVCLAMVKEWQRKKGQKSREYQPHPGNINRTRSCHLATSCNLQDGKLATGSKFWDDARGPRPRRSSSNHTARSIKSRGRATRCTGTKEAEVLRNGQSETTRIARRPSEASATNQQSRPKQKACKLIPTEGSSIDTGRAAIAKGSPSSEDGDGGTEVLGRPNKLPAPKAHVPSEEELRPLDQRDRLAATARVLAPETFLSSEQVPLEEAPSVQRPSENIPMPEGREDEDRNAMTRVPSAEGSVRGTPTGVLCEQVVPLLRYLDRKVTKYGDPRQGGSNVELVQNQTRTEMAADAALIAQDQKYGNLEERYNFLQDQWALTSKLQKAALKLRDEMVERARRELNELRAKVQTDLSDERVQIRNLTEELVRKTRALEESEAARRADEELLGRLQSQCEELRAQRAAAKVQLAEEEDHNRRAADRTREELVVRVDRCLRVYTHWEIATQDRVMLRKFEMRTIALMSGNERSRQRVAKRLDSFLSKSREAITNLEAKVTEVLRRL</sequence>
<dbReference type="EMBL" id="LVLJ01002757">
    <property type="protein sequence ID" value="OAE23876.1"/>
    <property type="molecule type" value="Genomic_DNA"/>
</dbReference>
<evidence type="ECO:0000256" key="1">
    <source>
        <dbReference type="SAM" id="Coils"/>
    </source>
</evidence>
<feature type="compositionally biased region" description="Basic residues" evidence="2">
    <location>
        <begin position="99"/>
        <end position="119"/>
    </location>
</feature>
<dbReference type="AlphaFoldDB" id="A0A176VVH6"/>
<feature type="region of interest" description="Disordered" evidence="2">
    <location>
        <begin position="237"/>
        <end position="269"/>
    </location>
</feature>
<organism evidence="3 4">
    <name type="scientific">Marchantia polymorpha subsp. ruderalis</name>
    <dbReference type="NCBI Taxonomy" id="1480154"/>
    <lineage>
        <taxon>Eukaryota</taxon>
        <taxon>Viridiplantae</taxon>
        <taxon>Streptophyta</taxon>
        <taxon>Embryophyta</taxon>
        <taxon>Marchantiophyta</taxon>
        <taxon>Marchantiopsida</taxon>
        <taxon>Marchantiidae</taxon>
        <taxon>Marchantiales</taxon>
        <taxon>Marchantiaceae</taxon>
        <taxon>Marchantia</taxon>
    </lineage>
</organism>
<feature type="compositionally biased region" description="Basic and acidic residues" evidence="2">
    <location>
        <begin position="209"/>
        <end position="220"/>
    </location>
</feature>
<evidence type="ECO:0000256" key="2">
    <source>
        <dbReference type="SAM" id="MobiDB-lite"/>
    </source>
</evidence>
<evidence type="ECO:0000313" key="3">
    <source>
        <dbReference type="EMBL" id="OAE23876.1"/>
    </source>
</evidence>
<evidence type="ECO:0000313" key="4">
    <source>
        <dbReference type="Proteomes" id="UP000077202"/>
    </source>
</evidence>
<accession>A0A176VVH6</accession>
<gene>
    <name evidence="3" type="ORF">AXG93_3001s1050</name>
</gene>
<feature type="coiled-coil region" evidence="1">
    <location>
        <begin position="334"/>
        <end position="453"/>
    </location>
</feature>
<keyword evidence="1" id="KW-0175">Coiled coil</keyword>
<name>A0A176VVH6_MARPO</name>